<feature type="region of interest" description="Disordered" evidence="3">
    <location>
        <begin position="821"/>
        <end position="880"/>
    </location>
</feature>
<evidence type="ECO:0000256" key="2">
    <source>
        <dbReference type="SAM" id="Coils"/>
    </source>
</evidence>
<accession>A0A1D1XL76</accession>
<keyword evidence="1 2" id="KW-0175">Coiled coil</keyword>
<evidence type="ECO:0000313" key="4">
    <source>
        <dbReference type="EMBL" id="JAT43118.1"/>
    </source>
</evidence>
<name>A0A1D1XL76_9ARAE</name>
<evidence type="ECO:0000256" key="3">
    <source>
        <dbReference type="SAM" id="MobiDB-lite"/>
    </source>
</evidence>
<feature type="coiled-coil region" evidence="2">
    <location>
        <begin position="246"/>
        <end position="280"/>
    </location>
</feature>
<feature type="coiled-coil region" evidence="2">
    <location>
        <begin position="359"/>
        <end position="699"/>
    </location>
</feature>
<dbReference type="SUPFAM" id="SSF90257">
    <property type="entry name" value="Myosin rod fragments"/>
    <property type="match status" value="1"/>
</dbReference>
<organism evidence="4">
    <name type="scientific">Anthurium amnicola</name>
    <dbReference type="NCBI Taxonomy" id="1678845"/>
    <lineage>
        <taxon>Eukaryota</taxon>
        <taxon>Viridiplantae</taxon>
        <taxon>Streptophyta</taxon>
        <taxon>Embryophyta</taxon>
        <taxon>Tracheophyta</taxon>
        <taxon>Spermatophyta</taxon>
        <taxon>Magnoliopsida</taxon>
        <taxon>Liliopsida</taxon>
        <taxon>Araceae</taxon>
        <taxon>Pothoideae</taxon>
        <taxon>Potheae</taxon>
        <taxon>Anthurium</taxon>
    </lineage>
</organism>
<protein>
    <submittedName>
        <fullName evidence="4">Synaptonemal complex protein 1</fullName>
    </submittedName>
</protein>
<dbReference type="AlphaFoldDB" id="A0A1D1XL76"/>
<proteinExistence type="predicted"/>
<evidence type="ECO:0000256" key="1">
    <source>
        <dbReference type="ARBA" id="ARBA00023054"/>
    </source>
</evidence>
<sequence>MQKPAFLGMKSLDQLRSIRGPTVGPAKAMPMVNLRTSTDSISLGAFANLKLTAEKLVKEQASVKTDLEMANSKLKKSAEQIHLLEVKLQEAINENAKLKVKHKEDAKLWNGLDSKLSSTKMLCDQLTETLQHLASRTRDAEKDKKFFEEKLLESSKAFDGLGCQLNDLSAKLDNAENTIRNGKHEMMTLENEKKEIENNFKEQCCVSNNLMKERAAIANQLEDTVKADEVHLQSLVSQMEELRHGLESKETMCESFRRTIENLEGERNALRVSNEDFSSQLLRSSKETKSLEDALLGFLKQVEEMDKHSLTVSNNAMQLFSSFETFDTLIQQEKGLVVKNAQTKFDRLHDHFQTVSSENDSFKSEVETLKNKIVELQKAQEFLMVQHAEECHLVEEKVRKLESETDFLVSKKNELELLVTQLEEKNSHLSKAQSLADSQLKDFLMKASKLESENQDIKNKMQLMLLEKSEQINNLQNEIAKHKQHIVSLEDQSSEFRRVLDEKDQHNLQFCEREKLLEEQKSEIQASLALAESRLTEARKQYDLMLETKQLELSKHLKEISQRNDQAINDIRRKYEMEKLEIVNMEKEKLDKLVKDMERKCTEKLAEHKEEAQRHLVHIQEEHDALINQINQEYDRKESKLRDFHNEELQRIQLQAENELREKMSFMRKEHEIQMQVLRHQHEDECGKLQEELDILKSKEEKQRALLQLQWKVMDEKSQQNDVEVSSKKEEYSVSSMKMRDMNIGNRSQLVLTGPDNGRKEKFSGIMRTPVAKMMKKTDKGNKGNAVNIPKHSKKVTHHEYEIETSNGRTITKRRKTKSTVMFGDPTSHKRANLKTPKAVEDATKLNKVQKGTHPHPSNIGDLFSEGSLNPYTDDPYAFD</sequence>
<feature type="coiled-coil region" evidence="2">
    <location>
        <begin position="67"/>
        <end position="199"/>
    </location>
</feature>
<gene>
    <name evidence="4" type="primary">ZYP1A_3</name>
    <name evidence="4" type="ORF">g.53065</name>
</gene>
<reference evidence="4" key="1">
    <citation type="submission" date="2015-07" db="EMBL/GenBank/DDBJ databases">
        <title>Transcriptome Assembly of Anthurium amnicola.</title>
        <authorList>
            <person name="Suzuki J."/>
        </authorList>
    </citation>
    <scope>NUCLEOTIDE SEQUENCE</scope>
</reference>
<dbReference type="GO" id="GO:0007131">
    <property type="term" value="P:reciprocal meiotic recombination"/>
    <property type="evidence" value="ECO:0007669"/>
    <property type="project" value="TreeGrafter"/>
</dbReference>
<dbReference type="PANTHER" id="PTHR23160">
    <property type="entry name" value="SYNAPTONEMAL COMPLEX PROTEIN-RELATED"/>
    <property type="match status" value="1"/>
</dbReference>
<dbReference type="EMBL" id="GDJX01024818">
    <property type="protein sequence ID" value="JAT43118.1"/>
    <property type="molecule type" value="Transcribed_RNA"/>
</dbReference>
<dbReference type="PANTHER" id="PTHR23160:SF3">
    <property type="entry name" value="SYNAPTONEMAL COMPLEX PROTEIN 1-RELATED"/>
    <property type="match status" value="1"/>
</dbReference>